<name>A0A9D4Z044_CHLVU</name>
<protein>
    <submittedName>
        <fullName evidence="1">Uncharacterized protein</fullName>
    </submittedName>
</protein>
<evidence type="ECO:0000313" key="2">
    <source>
        <dbReference type="Proteomes" id="UP001055712"/>
    </source>
</evidence>
<keyword evidence="2" id="KW-1185">Reference proteome</keyword>
<dbReference type="Gene3D" id="1.25.40.10">
    <property type="entry name" value="Tetratricopeptide repeat domain"/>
    <property type="match status" value="1"/>
</dbReference>
<gene>
    <name evidence="1" type="ORF">D9Q98_001589</name>
</gene>
<comment type="caution">
    <text evidence="1">The sequence shown here is derived from an EMBL/GenBank/DDBJ whole genome shotgun (WGS) entry which is preliminary data.</text>
</comment>
<dbReference type="EMBL" id="SIDB01000002">
    <property type="protein sequence ID" value="KAI3435523.1"/>
    <property type="molecule type" value="Genomic_DNA"/>
</dbReference>
<proteinExistence type="predicted"/>
<evidence type="ECO:0000313" key="1">
    <source>
        <dbReference type="EMBL" id="KAI3435523.1"/>
    </source>
</evidence>
<dbReference type="InterPro" id="IPR011990">
    <property type="entry name" value="TPR-like_helical_dom_sf"/>
</dbReference>
<reference evidence="1" key="1">
    <citation type="journal article" date="2019" name="Plant J.">
        <title>Chlorella vulgaris genome assembly and annotation reveals the molecular basis for metabolic acclimation to high light conditions.</title>
        <authorList>
            <person name="Cecchin M."/>
            <person name="Marcolungo L."/>
            <person name="Rossato M."/>
            <person name="Girolomoni L."/>
            <person name="Cosentino E."/>
            <person name="Cuine S."/>
            <person name="Li-Beisson Y."/>
            <person name="Delledonne M."/>
            <person name="Ballottari M."/>
        </authorList>
    </citation>
    <scope>NUCLEOTIDE SEQUENCE</scope>
    <source>
        <strain evidence="1">211/11P</strain>
    </source>
</reference>
<reference evidence="1" key="2">
    <citation type="submission" date="2020-11" db="EMBL/GenBank/DDBJ databases">
        <authorList>
            <person name="Cecchin M."/>
            <person name="Marcolungo L."/>
            <person name="Rossato M."/>
            <person name="Girolomoni L."/>
            <person name="Cosentino E."/>
            <person name="Cuine S."/>
            <person name="Li-Beisson Y."/>
            <person name="Delledonne M."/>
            <person name="Ballottari M."/>
        </authorList>
    </citation>
    <scope>NUCLEOTIDE SEQUENCE</scope>
    <source>
        <strain evidence="1">211/11P</strain>
        <tissue evidence="1">Whole cell</tissue>
    </source>
</reference>
<dbReference type="AlphaFoldDB" id="A0A9D4Z044"/>
<dbReference type="OrthoDB" id="509917at2759"/>
<organism evidence="1 2">
    <name type="scientific">Chlorella vulgaris</name>
    <name type="common">Green alga</name>
    <dbReference type="NCBI Taxonomy" id="3077"/>
    <lineage>
        <taxon>Eukaryota</taxon>
        <taxon>Viridiplantae</taxon>
        <taxon>Chlorophyta</taxon>
        <taxon>core chlorophytes</taxon>
        <taxon>Trebouxiophyceae</taxon>
        <taxon>Chlorellales</taxon>
        <taxon>Chlorellaceae</taxon>
        <taxon>Chlorella clade</taxon>
        <taxon>Chlorella</taxon>
    </lineage>
</organism>
<sequence length="413" mass="42875">MAETFRSAMQTAERLQQRAERKRGGDAAALFAEAVVHYRKALAAAASGPAPPAADHAACLFGLAESLQEQAEAVVAACAQAPDPLSADMVRQADAQAVALLHAAVAAFGQVLEAGQPRADALVCAGNALSTCAEVAARGDVAAALPLLEQAAGAYEAALRREEDALTWSNLADALVQHASLCCEAGLARQAQPLFSRAMHAYQRCCSLSDALAGDDLPGLLCNWSRGLLAAAQQAQDPSLVLSLLGEAEQRLQRSIDFLRGSDEPLLALGDVLLERGERLAAAGDTAAASHALQRALGEGYQAVQRISARSPEAAVGVADVHVQAARLAVAGGQAAQAAEHWAAAEAGYRAALQQPTAFDFRERSDLRYNHACCLSRCGRHSEAAALLRQLVAVGGASEADARQDGDLQGVVL</sequence>
<dbReference type="Proteomes" id="UP001055712">
    <property type="component" value="Unassembled WGS sequence"/>
</dbReference>
<accession>A0A9D4Z044</accession>